<dbReference type="EMBL" id="CP073754">
    <property type="protein sequence ID" value="QWF71556.1"/>
    <property type="molecule type" value="Genomic_DNA"/>
</dbReference>
<dbReference type="Proteomes" id="UP000676649">
    <property type="component" value="Chromosome"/>
</dbReference>
<keyword evidence="2" id="KW-1185">Reference proteome</keyword>
<evidence type="ECO:0000313" key="2">
    <source>
        <dbReference type="Proteomes" id="UP000676649"/>
    </source>
</evidence>
<accession>A0A975RAT0</accession>
<organism evidence="1 2">
    <name type="scientific">Methylomonas paludis</name>
    <dbReference type="NCBI Taxonomy" id="1173101"/>
    <lineage>
        <taxon>Bacteria</taxon>
        <taxon>Pseudomonadati</taxon>
        <taxon>Pseudomonadota</taxon>
        <taxon>Gammaproteobacteria</taxon>
        <taxon>Methylococcales</taxon>
        <taxon>Methylococcaceae</taxon>
        <taxon>Methylomonas</taxon>
    </lineage>
</organism>
<dbReference type="KEGG" id="mpad:KEF85_03485"/>
<proteinExistence type="predicted"/>
<sequence length="81" mass="9152">MQPIRQIYYDAPSTIEIPIELQHKTVEVILWPLDKTESQPRPETDANGWPLGFFAATAGCLAGDPIERAPQGDYENRLELE</sequence>
<evidence type="ECO:0000313" key="1">
    <source>
        <dbReference type="EMBL" id="QWF71556.1"/>
    </source>
</evidence>
<dbReference type="RefSeq" id="WP_215583338.1">
    <property type="nucleotide sequence ID" value="NZ_CP073754.1"/>
</dbReference>
<gene>
    <name evidence="1" type="ORF">KEF85_03485</name>
</gene>
<name>A0A975RAT0_9GAMM</name>
<dbReference type="AlphaFoldDB" id="A0A975RAT0"/>
<reference evidence="1" key="1">
    <citation type="submission" date="2021-04" db="EMBL/GenBank/DDBJ databases">
        <title>Draft genome sequence data of methanotrophic Methylovulum sp. strain S1L and Methylomonas sp. strain S2AM isolated from boreal lake water columns.</title>
        <authorList>
            <person name="Rissanen A.J."/>
            <person name="Mangayil R."/>
            <person name="Svenning M.M."/>
            <person name="Khanongnuch R."/>
        </authorList>
    </citation>
    <scope>NUCLEOTIDE SEQUENCE</scope>
    <source>
        <strain evidence="1">S2AM</strain>
    </source>
</reference>
<protein>
    <submittedName>
        <fullName evidence="1">Uncharacterized protein</fullName>
    </submittedName>
</protein>